<feature type="transmembrane region" description="Helical" evidence="1">
    <location>
        <begin position="102"/>
        <end position="121"/>
    </location>
</feature>
<keyword evidence="1" id="KW-1133">Transmembrane helix</keyword>
<dbReference type="Gene3D" id="1.20.1250.20">
    <property type="entry name" value="MFS general substrate transporter like domains"/>
    <property type="match status" value="2"/>
</dbReference>
<name>A0A382AUU4_9ZZZZ</name>
<proteinExistence type="predicted"/>
<feature type="transmembrane region" description="Helical" evidence="1">
    <location>
        <begin position="257"/>
        <end position="275"/>
    </location>
</feature>
<gene>
    <name evidence="2" type="ORF">METZ01_LOCUS158139</name>
</gene>
<dbReference type="EMBL" id="UINC01026936">
    <property type="protein sequence ID" value="SVB05285.1"/>
    <property type="molecule type" value="Genomic_DNA"/>
</dbReference>
<feature type="transmembrane region" description="Helical" evidence="1">
    <location>
        <begin position="21"/>
        <end position="40"/>
    </location>
</feature>
<feature type="transmembrane region" description="Helical" evidence="1">
    <location>
        <begin position="313"/>
        <end position="337"/>
    </location>
</feature>
<dbReference type="Pfam" id="PF07690">
    <property type="entry name" value="MFS_1"/>
    <property type="match status" value="1"/>
</dbReference>
<dbReference type="AlphaFoldDB" id="A0A382AUU4"/>
<feature type="transmembrane region" description="Helical" evidence="1">
    <location>
        <begin position="220"/>
        <end position="241"/>
    </location>
</feature>
<feature type="transmembrane region" description="Helical" evidence="1">
    <location>
        <begin position="76"/>
        <end position="96"/>
    </location>
</feature>
<dbReference type="PANTHER" id="PTHR23526:SF2">
    <property type="entry name" value="MAJOR FACILITATOR SUPERFAMILY (MFS) PROFILE DOMAIN-CONTAINING PROTEIN"/>
    <property type="match status" value="1"/>
</dbReference>
<dbReference type="GO" id="GO:0022857">
    <property type="term" value="F:transmembrane transporter activity"/>
    <property type="evidence" value="ECO:0007669"/>
    <property type="project" value="InterPro"/>
</dbReference>
<organism evidence="2">
    <name type="scientific">marine metagenome</name>
    <dbReference type="NCBI Taxonomy" id="408172"/>
    <lineage>
        <taxon>unclassified sequences</taxon>
        <taxon>metagenomes</taxon>
        <taxon>ecological metagenomes</taxon>
    </lineage>
</organism>
<feature type="transmembrane region" description="Helical" evidence="1">
    <location>
        <begin position="46"/>
        <end position="69"/>
    </location>
</feature>
<keyword evidence="1" id="KW-0472">Membrane</keyword>
<dbReference type="PANTHER" id="PTHR23526">
    <property type="entry name" value="INTEGRAL MEMBRANE TRANSPORT PROTEIN-RELATED"/>
    <property type="match status" value="1"/>
</dbReference>
<feature type="transmembrane region" description="Helical" evidence="1">
    <location>
        <begin position="378"/>
        <end position="397"/>
    </location>
</feature>
<evidence type="ECO:0000313" key="2">
    <source>
        <dbReference type="EMBL" id="SVB05285.1"/>
    </source>
</evidence>
<evidence type="ECO:0000256" key="1">
    <source>
        <dbReference type="SAM" id="Phobius"/>
    </source>
</evidence>
<keyword evidence="1" id="KW-0812">Transmembrane</keyword>
<protein>
    <recommendedName>
        <fullName evidence="3">Major facilitator superfamily (MFS) profile domain-containing protein</fullName>
    </recommendedName>
</protein>
<sequence length="418" mass="45374">MNLAERTKVTFKLEQRRAISSGILEAAGSTFLLLTVVKGFENPGLIAKALVSTAASVGLLLTPVVVTVVQSLKLPSAVAAGRMALLGAALFFLMAAVPSLPLFVAGSIVAMSCSTGAIPLLTQIFRDNYPADKRGHYFSRTVWFRVIAAGAFSFLAGLALNETGTAGQPGLGNYRWLLVIFGLAFLASWHCLKHFPSKPLKGEAGGHPFRSLRYAKTDKLFRHALICWMMMGFGNLMMIPIRVEYLTNPIYGFEKNALTIATLILVIPNLFRLLLNPFWGRLFDRINFFLLRAVLNLFFAVGILIFFNSETLLGMAIGQIFFGIAHAGADIAWGLWVTKLAPPNRVADYMSVHTFFTGVRGVLAPVIGFTVLASGLTIGSLSLISAGLIVLSAILLIPTIKQTREEHPTQAVTEEISE</sequence>
<reference evidence="2" key="1">
    <citation type="submission" date="2018-05" db="EMBL/GenBank/DDBJ databases">
        <authorList>
            <person name="Lanie J.A."/>
            <person name="Ng W.-L."/>
            <person name="Kazmierczak K.M."/>
            <person name="Andrzejewski T.M."/>
            <person name="Davidsen T.M."/>
            <person name="Wayne K.J."/>
            <person name="Tettelin H."/>
            <person name="Glass J.I."/>
            <person name="Rusch D."/>
            <person name="Podicherti R."/>
            <person name="Tsui H.-C.T."/>
            <person name="Winkler M.E."/>
        </authorList>
    </citation>
    <scope>NUCLEOTIDE SEQUENCE</scope>
</reference>
<dbReference type="InterPro" id="IPR036259">
    <property type="entry name" value="MFS_trans_sf"/>
</dbReference>
<dbReference type="SUPFAM" id="SSF103473">
    <property type="entry name" value="MFS general substrate transporter"/>
    <property type="match status" value="1"/>
</dbReference>
<evidence type="ECO:0008006" key="3">
    <source>
        <dbReference type="Google" id="ProtNLM"/>
    </source>
</evidence>
<dbReference type="InterPro" id="IPR052528">
    <property type="entry name" value="Sugar_transport-like"/>
</dbReference>
<feature type="transmembrane region" description="Helical" evidence="1">
    <location>
        <begin position="142"/>
        <end position="161"/>
    </location>
</feature>
<accession>A0A382AUU4</accession>
<feature type="transmembrane region" description="Helical" evidence="1">
    <location>
        <begin position="349"/>
        <end position="372"/>
    </location>
</feature>
<feature type="transmembrane region" description="Helical" evidence="1">
    <location>
        <begin position="287"/>
        <end position="307"/>
    </location>
</feature>
<dbReference type="InterPro" id="IPR011701">
    <property type="entry name" value="MFS"/>
</dbReference>
<dbReference type="CDD" id="cd06174">
    <property type="entry name" value="MFS"/>
    <property type="match status" value="1"/>
</dbReference>
<feature type="transmembrane region" description="Helical" evidence="1">
    <location>
        <begin position="173"/>
        <end position="192"/>
    </location>
</feature>